<dbReference type="InterPro" id="IPR018060">
    <property type="entry name" value="HTH_AraC"/>
</dbReference>
<dbReference type="SUPFAM" id="SSF46689">
    <property type="entry name" value="Homeodomain-like"/>
    <property type="match status" value="2"/>
</dbReference>
<dbReference type="InterPro" id="IPR009057">
    <property type="entry name" value="Homeodomain-like_sf"/>
</dbReference>
<reference evidence="5 6" key="1">
    <citation type="submission" date="2015-09" db="EMBL/GenBank/DDBJ databases">
        <authorList>
            <consortium name="Pathogen Informatics"/>
        </authorList>
    </citation>
    <scope>NUCLEOTIDE SEQUENCE [LARGE SCALE GENOMIC DNA]</scope>
    <source>
        <strain evidence="5 6">2789STDY5834876</strain>
    </source>
</reference>
<dbReference type="InterPro" id="IPR037923">
    <property type="entry name" value="HTH-like"/>
</dbReference>
<dbReference type="GO" id="GO:0043565">
    <property type="term" value="F:sequence-specific DNA binding"/>
    <property type="evidence" value="ECO:0007669"/>
    <property type="project" value="InterPro"/>
</dbReference>
<dbReference type="Gene3D" id="2.60.120.10">
    <property type="entry name" value="Jelly Rolls"/>
    <property type="match status" value="1"/>
</dbReference>
<dbReference type="Gene3D" id="1.10.10.60">
    <property type="entry name" value="Homeodomain-like"/>
    <property type="match status" value="2"/>
</dbReference>
<keyword evidence="3" id="KW-0804">Transcription</keyword>
<dbReference type="InterPro" id="IPR018062">
    <property type="entry name" value="HTH_AraC-typ_CS"/>
</dbReference>
<protein>
    <submittedName>
        <fullName evidence="5">L-rhamnose operon regulatory protein rhaS</fullName>
    </submittedName>
</protein>
<dbReference type="SMART" id="SM00342">
    <property type="entry name" value="HTH_ARAC"/>
    <property type="match status" value="1"/>
</dbReference>
<evidence type="ECO:0000256" key="1">
    <source>
        <dbReference type="ARBA" id="ARBA00023015"/>
    </source>
</evidence>
<feature type="domain" description="HTH araC/xylS-type" evidence="4">
    <location>
        <begin position="182"/>
        <end position="279"/>
    </location>
</feature>
<organism evidence="5 6">
    <name type="scientific">Faecalicatena contorta</name>
    <dbReference type="NCBI Taxonomy" id="39482"/>
    <lineage>
        <taxon>Bacteria</taxon>
        <taxon>Bacillati</taxon>
        <taxon>Bacillota</taxon>
        <taxon>Clostridia</taxon>
        <taxon>Lachnospirales</taxon>
        <taxon>Lachnospiraceae</taxon>
        <taxon>Faecalicatena</taxon>
    </lineage>
</organism>
<proteinExistence type="predicted"/>
<dbReference type="PROSITE" id="PS00041">
    <property type="entry name" value="HTH_ARAC_FAMILY_1"/>
    <property type="match status" value="1"/>
</dbReference>
<dbReference type="GO" id="GO:0003700">
    <property type="term" value="F:DNA-binding transcription factor activity"/>
    <property type="evidence" value="ECO:0007669"/>
    <property type="project" value="InterPro"/>
</dbReference>
<dbReference type="Proteomes" id="UP000095544">
    <property type="component" value="Unassembled WGS sequence"/>
</dbReference>
<accession>A0A174EAR9</accession>
<name>A0A174EAR9_9FIRM</name>
<dbReference type="OrthoDB" id="9774814at2"/>
<dbReference type="RefSeq" id="WP_050640046.1">
    <property type="nucleotide sequence ID" value="NZ_CABKUE010000008.1"/>
</dbReference>
<sequence>MQQYNKRGYLNSDFRIFHLKDSISKEFEFHYHDFHKITIFIKGKVQYIIEGKSYELEPYDIVLVNRNDIHRVQVDNSLPYERIIVYISPGFMEDYQTPEYDLNYCFEKAKKERSSVLRIHSLEKSSLFRITNRLERSFEDQEYASSLYRQLLFLEFMIHLNRAAIKNRVEFLDTELYNSKIVDIMHYINGHLTDHLDIDTLAGIFYISKYYMMRLFKAETGYTIGSYITYRRLLFARELILDGMPITEACFASGFRDYSTFSRAYKSEFSEAPRSLLRQ</sequence>
<evidence type="ECO:0000313" key="6">
    <source>
        <dbReference type="Proteomes" id="UP000095544"/>
    </source>
</evidence>
<dbReference type="PROSITE" id="PS01124">
    <property type="entry name" value="HTH_ARAC_FAMILY_2"/>
    <property type="match status" value="1"/>
</dbReference>
<keyword evidence="1" id="KW-0805">Transcription regulation</keyword>
<dbReference type="AlphaFoldDB" id="A0A174EAR9"/>
<dbReference type="InterPro" id="IPR014710">
    <property type="entry name" value="RmlC-like_jellyroll"/>
</dbReference>
<evidence type="ECO:0000256" key="2">
    <source>
        <dbReference type="ARBA" id="ARBA00023125"/>
    </source>
</evidence>
<dbReference type="Pfam" id="PF12833">
    <property type="entry name" value="HTH_18"/>
    <property type="match status" value="1"/>
</dbReference>
<dbReference type="Pfam" id="PF02311">
    <property type="entry name" value="AraC_binding"/>
    <property type="match status" value="1"/>
</dbReference>
<dbReference type="SUPFAM" id="SSF51215">
    <property type="entry name" value="Regulatory protein AraC"/>
    <property type="match status" value="1"/>
</dbReference>
<evidence type="ECO:0000313" key="5">
    <source>
        <dbReference type="EMBL" id="CUO33858.1"/>
    </source>
</evidence>
<keyword evidence="2" id="KW-0238">DNA-binding</keyword>
<evidence type="ECO:0000259" key="4">
    <source>
        <dbReference type="PROSITE" id="PS01124"/>
    </source>
</evidence>
<dbReference type="PANTHER" id="PTHR43280:SF34">
    <property type="entry name" value="ARAC-FAMILY TRANSCRIPTIONAL REGULATOR"/>
    <property type="match status" value="1"/>
</dbReference>
<gene>
    <name evidence="5" type="primary">rhaS_2</name>
    <name evidence="5" type="ORF">ERS852491_01909</name>
</gene>
<evidence type="ECO:0000256" key="3">
    <source>
        <dbReference type="ARBA" id="ARBA00023163"/>
    </source>
</evidence>
<dbReference type="STRING" id="39482.ERS852491_01909"/>
<dbReference type="PANTHER" id="PTHR43280">
    <property type="entry name" value="ARAC-FAMILY TRANSCRIPTIONAL REGULATOR"/>
    <property type="match status" value="1"/>
</dbReference>
<dbReference type="InterPro" id="IPR003313">
    <property type="entry name" value="AraC-bd"/>
</dbReference>
<dbReference type="EMBL" id="CYZU01000015">
    <property type="protein sequence ID" value="CUO33858.1"/>
    <property type="molecule type" value="Genomic_DNA"/>
</dbReference>